<accession>A0ABU4WKI5</accession>
<dbReference type="EMBL" id="JALBUS010000005">
    <property type="protein sequence ID" value="MDX8417075.1"/>
    <property type="molecule type" value="Genomic_DNA"/>
</dbReference>
<evidence type="ECO:0000313" key="2">
    <source>
        <dbReference type="EMBL" id="MDX8417075.1"/>
    </source>
</evidence>
<proteinExistence type="predicted"/>
<dbReference type="Pfam" id="PF20434">
    <property type="entry name" value="BD-FAE"/>
    <property type="match status" value="1"/>
</dbReference>
<keyword evidence="3" id="KW-1185">Reference proteome</keyword>
<feature type="domain" description="BD-FAE-like" evidence="1">
    <location>
        <begin position="3"/>
        <end position="70"/>
    </location>
</feature>
<name>A0ABU4WKI5_9FIRM</name>
<dbReference type="InterPro" id="IPR049492">
    <property type="entry name" value="BD-FAE-like_dom"/>
</dbReference>
<evidence type="ECO:0000313" key="3">
    <source>
        <dbReference type="Proteomes" id="UP001285244"/>
    </source>
</evidence>
<dbReference type="Gene3D" id="3.40.50.1820">
    <property type="entry name" value="alpha/beta hydrolase"/>
    <property type="match status" value="2"/>
</dbReference>
<organism evidence="2 3">
    <name type="scientific">Absicoccus intestinalis</name>
    <dbReference type="NCBI Taxonomy" id="2926319"/>
    <lineage>
        <taxon>Bacteria</taxon>
        <taxon>Bacillati</taxon>
        <taxon>Bacillota</taxon>
        <taxon>Erysipelotrichia</taxon>
        <taxon>Erysipelotrichales</taxon>
        <taxon>Erysipelotrichaceae</taxon>
        <taxon>Absicoccus</taxon>
    </lineage>
</organism>
<reference evidence="2 3" key="1">
    <citation type="submission" date="2022-03" db="EMBL/GenBank/DDBJ databases">
        <title>Novel taxa within the pig intestine.</title>
        <authorList>
            <person name="Wylensek D."/>
            <person name="Bishof K."/>
            <person name="Afrizal A."/>
            <person name="Clavel T."/>
        </authorList>
    </citation>
    <scope>NUCLEOTIDE SEQUENCE [LARGE SCALE GENOMIC DNA]</scope>
    <source>
        <strain evidence="2 3">Cla-KB-P134</strain>
    </source>
</reference>
<dbReference type="SUPFAM" id="SSF53474">
    <property type="entry name" value="alpha/beta-Hydrolases"/>
    <property type="match status" value="1"/>
</dbReference>
<evidence type="ECO:0000259" key="1">
    <source>
        <dbReference type="Pfam" id="PF20434"/>
    </source>
</evidence>
<dbReference type="RefSeq" id="WP_277634223.1">
    <property type="nucleotide sequence ID" value="NZ_JALBUS010000005.1"/>
</dbReference>
<comment type="caution">
    <text evidence="2">The sequence shown here is derived from an EMBL/GenBank/DDBJ whole genome shotgun (WGS) entry which is preliminary data.</text>
</comment>
<protein>
    <recommendedName>
        <fullName evidence="1">BD-FAE-like domain-containing protein</fullName>
    </recommendedName>
</protein>
<gene>
    <name evidence="2" type="ORF">MOZ64_04345</name>
</gene>
<sequence length="122" mass="13287">MELSKKGYNAFALIYRPGAQTACEDLACAIAFLFTHQKELGIPMANYSLWGGSAGVRMAACVGTNDWIASYQAMTRRIQKIKANGTDAQIDIFPGLSHGFGLGEGTVAQGWLEKAISFWQKH</sequence>
<dbReference type="InterPro" id="IPR029058">
    <property type="entry name" value="AB_hydrolase_fold"/>
</dbReference>
<dbReference type="Proteomes" id="UP001285244">
    <property type="component" value="Unassembled WGS sequence"/>
</dbReference>